<name>X0XFH1_9ZZZZ</name>
<organism evidence="1">
    <name type="scientific">marine sediment metagenome</name>
    <dbReference type="NCBI Taxonomy" id="412755"/>
    <lineage>
        <taxon>unclassified sequences</taxon>
        <taxon>metagenomes</taxon>
        <taxon>ecological metagenomes</taxon>
    </lineage>
</organism>
<evidence type="ECO:0008006" key="2">
    <source>
        <dbReference type="Google" id="ProtNLM"/>
    </source>
</evidence>
<gene>
    <name evidence="1" type="ORF">S01H1_47713</name>
</gene>
<dbReference type="EMBL" id="BARS01030600">
    <property type="protein sequence ID" value="GAG23696.1"/>
    <property type="molecule type" value="Genomic_DNA"/>
</dbReference>
<reference evidence="1" key="1">
    <citation type="journal article" date="2014" name="Front. Microbiol.">
        <title>High frequency of phylogenetically diverse reductive dehalogenase-homologous genes in deep subseafloor sedimentary metagenomes.</title>
        <authorList>
            <person name="Kawai M."/>
            <person name="Futagami T."/>
            <person name="Toyoda A."/>
            <person name="Takaki Y."/>
            <person name="Nishi S."/>
            <person name="Hori S."/>
            <person name="Arai W."/>
            <person name="Tsubouchi T."/>
            <person name="Morono Y."/>
            <person name="Uchiyama I."/>
            <person name="Ito T."/>
            <person name="Fujiyama A."/>
            <person name="Inagaki F."/>
            <person name="Takami H."/>
        </authorList>
    </citation>
    <scope>NUCLEOTIDE SEQUENCE</scope>
    <source>
        <strain evidence="1">Expedition CK06-06</strain>
    </source>
</reference>
<protein>
    <recommendedName>
        <fullName evidence="2">NAD(P)-binding domain-containing protein</fullName>
    </recommendedName>
</protein>
<dbReference type="Gene3D" id="3.90.25.10">
    <property type="entry name" value="UDP-galactose 4-epimerase, domain 1"/>
    <property type="match status" value="1"/>
</dbReference>
<proteinExistence type="predicted"/>
<dbReference type="AlphaFoldDB" id="X0XFH1"/>
<sequence length="38" mass="4529">PDGQPRRCLDITRAKRLFGFEAKIDFDEGLKTTIDWYR</sequence>
<dbReference type="SUPFAM" id="SSF51735">
    <property type="entry name" value="NAD(P)-binding Rossmann-fold domains"/>
    <property type="match status" value="1"/>
</dbReference>
<evidence type="ECO:0000313" key="1">
    <source>
        <dbReference type="EMBL" id="GAG23696.1"/>
    </source>
</evidence>
<accession>X0XFH1</accession>
<comment type="caution">
    <text evidence="1">The sequence shown here is derived from an EMBL/GenBank/DDBJ whole genome shotgun (WGS) entry which is preliminary data.</text>
</comment>
<feature type="non-terminal residue" evidence="1">
    <location>
        <position position="1"/>
    </location>
</feature>
<dbReference type="InterPro" id="IPR036291">
    <property type="entry name" value="NAD(P)-bd_dom_sf"/>
</dbReference>